<keyword evidence="6" id="KW-0687">Ribonucleoprotein</keyword>
<proteinExistence type="inferred from homology"/>
<protein>
    <recommendedName>
        <fullName evidence="7">Small ribosomal subunit protein mS29</fullName>
    </recommendedName>
</protein>
<comment type="subcellular location">
    <subcellularLocation>
        <location evidence="1">Mitochondrion</location>
    </subcellularLocation>
</comment>
<evidence type="ECO:0000313" key="8">
    <source>
        <dbReference type="EMBL" id="KAK2575396.1"/>
    </source>
</evidence>
<dbReference type="GO" id="GO:0005763">
    <property type="term" value="C:mitochondrial small ribosomal subunit"/>
    <property type="evidence" value="ECO:0007669"/>
    <property type="project" value="TreeGrafter"/>
</dbReference>
<keyword evidence="9" id="KW-1185">Reference proteome</keyword>
<evidence type="ECO:0000256" key="7">
    <source>
        <dbReference type="ARBA" id="ARBA00035140"/>
    </source>
</evidence>
<evidence type="ECO:0000256" key="1">
    <source>
        <dbReference type="ARBA" id="ARBA00004173"/>
    </source>
</evidence>
<sequence length="389" mass="45044">MPLAFRSLLRHSCWLRWQKKYSTLANTAPKDMHDESLQHFRTGESNPVNHNEQHLHRFYTIPSDITKILFQTSGMPKSFYNQINTFNECSILIRNPATEIISYLEQTDYSRPMNKYVLHGKYGTGKTITLMHILHYAFTKEMITVHVPTPNIWFRFPKETSNFDKTPGIIDLPIDAGKWLLYFKCQNNNLLSKLDLKVSKDYEWTKREKTTSGSSLLEMIEFGINRVRYASCVIDALLNELKEAGIAGKCKVLAAMDAYNAFWSDYTTIRNDDKVTVSPKQISLTPIFTNFLKADWCNGVAVAVVDITACKDRRESDHPRYLLGKDGFEHLDPFIPIQVENYTKSEFESAMEYYKERKWVRNISSNGLTELWTLTNGHPFELMKICATL</sequence>
<keyword evidence="3" id="KW-0809">Transit peptide</keyword>
<evidence type="ECO:0000256" key="5">
    <source>
        <dbReference type="ARBA" id="ARBA00023128"/>
    </source>
</evidence>
<evidence type="ECO:0000256" key="6">
    <source>
        <dbReference type="ARBA" id="ARBA00023274"/>
    </source>
</evidence>
<dbReference type="PRINTS" id="PR01716">
    <property type="entry name" value="DEATHASSOCP3"/>
</dbReference>
<dbReference type="GO" id="GO:0006915">
    <property type="term" value="P:apoptotic process"/>
    <property type="evidence" value="ECO:0007669"/>
    <property type="project" value="InterPro"/>
</dbReference>
<dbReference type="Pfam" id="PF10236">
    <property type="entry name" value="DAP3"/>
    <property type="match status" value="1"/>
</dbReference>
<dbReference type="PANTHER" id="PTHR12810">
    <property type="entry name" value="MITOCHONDRIAL 28S RIBOSOMAL PROTEIN S29"/>
    <property type="match status" value="1"/>
</dbReference>
<reference evidence="8" key="1">
    <citation type="submission" date="2021-08" db="EMBL/GenBank/DDBJ databases">
        <authorList>
            <person name="Misof B."/>
            <person name="Oliver O."/>
            <person name="Podsiadlowski L."/>
            <person name="Donath A."/>
            <person name="Peters R."/>
            <person name="Mayer C."/>
            <person name="Rust J."/>
            <person name="Gunkel S."/>
            <person name="Lesny P."/>
            <person name="Martin S."/>
            <person name="Oeyen J.P."/>
            <person name="Petersen M."/>
            <person name="Panagiotis P."/>
            <person name="Wilbrandt J."/>
            <person name="Tanja T."/>
        </authorList>
    </citation>
    <scope>NUCLEOTIDE SEQUENCE</scope>
    <source>
        <strain evidence="8">GBR_01_08_01A</strain>
        <tissue evidence="8">Thorax + abdomen</tissue>
    </source>
</reference>
<name>A0AAD9R971_9HYME</name>
<evidence type="ECO:0000256" key="2">
    <source>
        <dbReference type="ARBA" id="ARBA00009863"/>
    </source>
</evidence>
<dbReference type="AlphaFoldDB" id="A0AAD9R971"/>
<dbReference type="PANTHER" id="PTHR12810:SF0">
    <property type="entry name" value="SMALL RIBOSOMAL SUBUNIT PROTEIN MS29"/>
    <property type="match status" value="1"/>
</dbReference>
<keyword evidence="5" id="KW-0496">Mitochondrion</keyword>
<dbReference type="InterPro" id="IPR019368">
    <property type="entry name" value="Ribosomal_mS29"/>
</dbReference>
<organism evidence="8 9">
    <name type="scientific">Odynerus spinipes</name>
    <dbReference type="NCBI Taxonomy" id="1348599"/>
    <lineage>
        <taxon>Eukaryota</taxon>
        <taxon>Metazoa</taxon>
        <taxon>Ecdysozoa</taxon>
        <taxon>Arthropoda</taxon>
        <taxon>Hexapoda</taxon>
        <taxon>Insecta</taxon>
        <taxon>Pterygota</taxon>
        <taxon>Neoptera</taxon>
        <taxon>Endopterygota</taxon>
        <taxon>Hymenoptera</taxon>
        <taxon>Apocrita</taxon>
        <taxon>Aculeata</taxon>
        <taxon>Vespoidea</taxon>
        <taxon>Vespidae</taxon>
        <taxon>Eumeninae</taxon>
        <taxon>Odynerus</taxon>
    </lineage>
</organism>
<comment type="similarity">
    <text evidence="2">Belongs to the mitochondrion-specific ribosomal protein mS29 family.</text>
</comment>
<evidence type="ECO:0000313" key="9">
    <source>
        <dbReference type="Proteomes" id="UP001258017"/>
    </source>
</evidence>
<gene>
    <name evidence="8" type="ORF">KPH14_008312</name>
</gene>
<reference evidence="8" key="2">
    <citation type="journal article" date="2023" name="Commun. Biol.">
        <title>Intrasexual cuticular hydrocarbon dimorphism in a wasp sheds light on hydrocarbon biosynthesis genes in Hymenoptera.</title>
        <authorList>
            <person name="Moris V.C."/>
            <person name="Podsiadlowski L."/>
            <person name="Martin S."/>
            <person name="Oeyen J.P."/>
            <person name="Donath A."/>
            <person name="Petersen M."/>
            <person name="Wilbrandt J."/>
            <person name="Misof B."/>
            <person name="Liedtke D."/>
            <person name="Thamm M."/>
            <person name="Scheiner R."/>
            <person name="Schmitt T."/>
            <person name="Niehuis O."/>
        </authorList>
    </citation>
    <scope>NUCLEOTIDE SEQUENCE</scope>
    <source>
        <strain evidence="8">GBR_01_08_01A</strain>
    </source>
</reference>
<dbReference type="GO" id="GO:0003735">
    <property type="term" value="F:structural constituent of ribosome"/>
    <property type="evidence" value="ECO:0007669"/>
    <property type="project" value="TreeGrafter"/>
</dbReference>
<dbReference type="InterPro" id="IPR008092">
    <property type="entry name" value="Ribosomal_mS29_met"/>
</dbReference>
<evidence type="ECO:0000256" key="4">
    <source>
        <dbReference type="ARBA" id="ARBA00022980"/>
    </source>
</evidence>
<evidence type="ECO:0000256" key="3">
    <source>
        <dbReference type="ARBA" id="ARBA00022946"/>
    </source>
</evidence>
<dbReference type="Proteomes" id="UP001258017">
    <property type="component" value="Unassembled WGS sequence"/>
</dbReference>
<keyword evidence="4" id="KW-0689">Ribosomal protein</keyword>
<dbReference type="EMBL" id="JAIFRP010004416">
    <property type="protein sequence ID" value="KAK2575396.1"/>
    <property type="molecule type" value="Genomic_DNA"/>
</dbReference>
<comment type="caution">
    <text evidence="8">The sequence shown here is derived from an EMBL/GenBank/DDBJ whole genome shotgun (WGS) entry which is preliminary data.</text>
</comment>
<accession>A0AAD9R971</accession>